<name>A0A9D6DNN4_9BACT</name>
<evidence type="ECO:0000313" key="4">
    <source>
        <dbReference type="Proteomes" id="UP000786662"/>
    </source>
</evidence>
<gene>
    <name evidence="3" type="ORF">HYT38_01955</name>
</gene>
<accession>A0A9D6DNN4</accession>
<evidence type="ECO:0000259" key="2">
    <source>
        <dbReference type="Pfam" id="PF13439"/>
    </source>
</evidence>
<comment type="caution">
    <text evidence="3">The sequence shown here is derived from an EMBL/GenBank/DDBJ whole genome shotgun (WGS) entry which is preliminary data.</text>
</comment>
<dbReference type="AlphaFoldDB" id="A0A9D6DNN4"/>
<dbReference type="EMBL" id="JACOYY010000059">
    <property type="protein sequence ID" value="MBI2052421.1"/>
    <property type="molecule type" value="Genomic_DNA"/>
</dbReference>
<dbReference type="Pfam" id="PF13439">
    <property type="entry name" value="Glyco_transf_4"/>
    <property type="match status" value="1"/>
</dbReference>
<evidence type="ECO:0000313" key="3">
    <source>
        <dbReference type="EMBL" id="MBI2052421.1"/>
    </source>
</evidence>
<dbReference type="Proteomes" id="UP000786662">
    <property type="component" value="Unassembled WGS sequence"/>
</dbReference>
<dbReference type="PANTHER" id="PTHR12526">
    <property type="entry name" value="GLYCOSYLTRANSFERASE"/>
    <property type="match status" value="1"/>
</dbReference>
<dbReference type="Pfam" id="PF00534">
    <property type="entry name" value="Glycos_transf_1"/>
    <property type="match status" value="1"/>
</dbReference>
<feature type="non-terminal residue" evidence="3">
    <location>
        <position position="307"/>
    </location>
</feature>
<evidence type="ECO:0000259" key="1">
    <source>
        <dbReference type="Pfam" id="PF00534"/>
    </source>
</evidence>
<dbReference type="Gene3D" id="3.40.50.2000">
    <property type="entry name" value="Glycogen Phosphorylase B"/>
    <property type="match status" value="2"/>
</dbReference>
<dbReference type="InterPro" id="IPR028098">
    <property type="entry name" value="Glyco_trans_4-like_N"/>
</dbReference>
<reference evidence="3" key="1">
    <citation type="submission" date="2020-07" db="EMBL/GenBank/DDBJ databases">
        <title>Huge and variable diversity of episymbiotic CPR bacteria and DPANN archaea in groundwater ecosystems.</title>
        <authorList>
            <person name="He C.Y."/>
            <person name="Keren R."/>
            <person name="Whittaker M."/>
            <person name="Farag I.F."/>
            <person name="Doudna J."/>
            <person name="Cate J.H.D."/>
            <person name="Banfield J.F."/>
        </authorList>
    </citation>
    <scope>NUCLEOTIDE SEQUENCE</scope>
    <source>
        <strain evidence="3">NC_groundwater_191_Ag_S-0.1um_45_8</strain>
    </source>
</reference>
<dbReference type="SUPFAM" id="SSF53756">
    <property type="entry name" value="UDP-Glycosyltransferase/glycogen phosphorylase"/>
    <property type="match status" value="1"/>
</dbReference>
<organism evidence="3 4">
    <name type="scientific">Candidatus Sungiibacteriota bacterium</name>
    <dbReference type="NCBI Taxonomy" id="2750080"/>
    <lineage>
        <taxon>Bacteria</taxon>
        <taxon>Candidatus Sungiibacteriota</taxon>
    </lineage>
</organism>
<protein>
    <submittedName>
        <fullName evidence="3">Glycosyltransferase</fullName>
    </submittedName>
</protein>
<dbReference type="GO" id="GO:0016757">
    <property type="term" value="F:glycosyltransferase activity"/>
    <property type="evidence" value="ECO:0007669"/>
    <property type="project" value="InterPro"/>
</dbReference>
<feature type="domain" description="Glycosyltransferase subfamily 4-like N-terminal" evidence="2">
    <location>
        <begin position="17"/>
        <end position="191"/>
    </location>
</feature>
<proteinExistence type="predicted"/>
<feature type="domain" description="Glycosyl transferase family 1" evidence="1">
    <location>
        <begin position="216"/>
        <end position="306"/>
    </location>
</feature>
<sequence length="307" mass="35073">MKGDKKRLLFVITQGVVGGAQKYVFDLAKHFNHSGRYDVAVAVGGDHGRYLFEALKKENIKTISVKNLARNISVIGDLKTFFELIKIFKREQPDIIHLNSSKVSWIGSLAAFFYKLLTNNHKLKTIFTAHGWIFKEDMPGWKKKLAVLLEWKAAWFKDRIICVSQDDFNQALHHKIAPARKLYVVHNAVEVKFALREKAYDEIAKIIGRQLPEGIRLVNMGRLYANKDLVHLVEEVSIIKNKLIDKNISLVIFGDGPERQRIEPRIKELNLGDNVFLTGDIPNASQYLKTFDFLVLSSIKEGLPYSV</sequence>
<dbReference type="PANTHER" id="PTHR12526:SF630">
    <property type="entry name" value="GLYCOSYLTRANSFERASE"/>
    <property type="match status" value="1"/>
</dbReference>
<dbReference type="InterPro" id="IPR001296">
    <property type="entry name" value="Glyco_trans_1"/>
</dbReference>